<organism evidence="2">
    <name type="scientific">Telmatobacter sp. DSM 110680</name>
    <dbReference type="NCBI Taxonomy" id="3036704"/>
    <lineage>
        <taxon>Bacteria</taxon>
        <taxon>Pseudomonadati</taxon>
        <taxon>Acidobacteriota</taxon>
        <taxon>Terriglobia</taxon>
        <taxon>Terriglobales</taxon>
        <taxon>Acidobacteriaceae</taxon>
        <taxon>Telmatobacter</taxon>
    </lineage>
</organism>
<sequence>MLILVVAFSVLSQGQQQHTLRYAPGKSITLALPPSLGINIAATGLGRVRFFARSPDGRIFVTGMHSLADNTQGSVFILDGWNDKTYTFSRITHYLDHLRNPNNIAFWTDPGTQQSWLYVPLSDRLVRYKYNAGDNAPSSPPETLIKFPDYGLNYKYGGWHLTRTVAIGKMGNATRVFVSVGSSCNYCQEDEVLRASVVSMDPDGKNPSLIAQGLRNAVDIHAVPALDGALFATNMGDDHLGDKLPEDTFFKLDIAAKPPLNYGWPTCYFSNGKPVLDKTPLPALSEARYFALTAPVPSAHHDDSVYGKQKGVAATGTNLSAGGGQKRSPDPNADLGHAPAALRSCAQVPAAYTTFAAHSSPLGFEYFAQDDNLLRDGFLAALHGASHPSIGTGYRVVRFTPSDRKPRDFITGFLMTENGKPVVHGRPCGILRVGKDSFLLSDDYLGLIYYIHPSTKTS</sequence>
<dbReference type="InterPro" id="IPR011042">
    <property type="entry name" value="6-blade_b-propeller_TolB-like"/>
</dbReference>
<dbReference type="SUPFAM" id="SSF50952">
    <property type="entry name" value="Soluble quinoprotein glucose dehydrogenase"/>
    <property type="match status" value="1"/>
</dbReference>
<name>A0AAU7DEE2_9BACT</name>
<evidence type="ECO:0000256" key="1">
    <source>
        <dbReference type="SAM" id="MobiDB-lite"/>
    </source>
</evidence>
<reference evidence="2" key="1">
    <citation type="submission" date="2023-03" db="EMBL/GenBank/DDBJ databases">
        <title>Edaphobacter sp.</title>
        <authorList>
            <person name="Huber K.J."/>
            <person name="Papendorf J."/>
            <person name="Pilke C."/>
            <person name="Bunk B."/>
            <person name="Sproeer C."/>
            <person name="Pester M."/>
        </authorList>
    </citation>
    <scope>NUCLEOTIDE SEQUENCE</scope>
    <source>
        <strain evidence="2">DSM 110680</strain>
    </source>
</reference>
<feature type="region of interest" description="Disordered" evidence="1">
    <location>
        <begin position="316"/>
        <end position="335"/>
    </location>
</feature>
<dbReference type="AlphaFoldDB" id="A0AAU7DEE2"/>
<proteinExistence type="predicted"/>
<dbReference type="RefSeq" id="WP_348261280.1">
    <property type="nucleotide sequence ID" value="NZ_CP121196.1"/>
</dbReference>
<gene>
    <name evidence="2" type="ORF">P8935_15905</name>
</gene>
<evidence type="ECO:0008006" key="3">
    <source>
        <dbReference type="Google" id="ProtNLM"/>
    </source>
</evidence>
<dbReference type="EMBL" id="CP121196">
    <property type="protein sequence ID" value="XBH16049.1"/>
    <property type="molecule type" value="Genomic_DNA"/>
</dbReference>
<accession>A0AAU7DEE2</accession>
<dbReference type="Gene3D" id="2.120.10.30">
    <property type="entry name" value="TolB, C-terminal domain"/>
    <property type="match status" value="1"/>
</dbReference>
<dbReference type="InterPro" id="IPR011041">
    <property type="entry name" value="Quinoprot_gluc/sorb_DH_b-prop"/>
</dbReference>
<protein>
    <recommendedName>
        <fullName evidence="3">Glucose/sorbosone dehydrogenase</fullName>
    </recommendedName>
</protein>
<evidence type="ECO:0000313" key="2">
    <source>
        <dbReference type="EMBL" id="XBH16049.1"/>
    </source>
</evidence>